<dbReference type="Proteomes" id="UP000049983">
    <property type="component" value="Unassembled WGS sequence"/>
</dbReference>
<dbReference type="OrthoDB" id="7677884at2"/>
<name>A0A0M6ZBX7_9HYPH</name>
<proteinExistence type="predicted"/>
<sequence length="206" mass="22646">MAGLTAFGLTCAIEKKAAAMSAITNQNSDMTLSAHLREDKGLLLTYQVNNTSGRTMYLFDVLHGEFDGSAYPLVDACYATIEQGQLVLSRQIIAVPDDILVESENIPFVTAIKPGFSVEKTVRQVQPVFPWTPYTDHDSIPEAKGVMKLNVWFRLGYFLGVDGTNDLVKAMPTDQGTRAAFDPFPFESQKLLMTGPLGTVDVYDLK</sequence>
<dbReference type="STRING" id="311410.LA5095_03767"/>
<dbReference type="EMBL" id="CXWC01000013">
    <property type="protein sequence ID" value="CTQ77205.1"/>
    <property type="molecule type" value="Genomic_DNA"/>
</dbReference>
<gene>
    <name evidence="1" type="ORF">LA5096_05049</name>
</gene>
<keyword evidence="2" id="KW-1185">Reference proteome</keyword>
<dbReference type="GeneID" id="97672318"/>
<evidence type="ECO:0000313" key="1">
    <source>
        <dbReference type="EMBL" id="CTQ77205.1"/>
    </source>
</evidence>
<evidence type="ECO:0000313" key="2">
    <source>
        <dbReference type="Proteomes" id="UP000049983"/>
    </source>
</evidence>
<dbReference type="RefSeq" id="WP_055117648.1">
    <property type="nucleotide sequence ID" value="NZ_CXWA01000004.1"/>
</dbReference>
<reference evidence="2" key="1">
    <citation type="submission" date="2015-07" db="EMBL/GenBank/DDBJ databases">
        <authorList>
            <person name="Rodrigo-Torres Lidia"/>
            <person name="Arahal R.David."/>
        </authorList>
    </citation>
    <scope>NUCLEOTIDE SEQUENCE [LARGE SCALE GENOMIC DNA]</scope>
    <source>
        <strain evidence="2">CECT 5096</strain>
    </source>
</reference>
<organism evidence="1 2">
    <name type="scientific">Roseibium album</name>
    <dbReference type="NCBI Taxonomy" id="311410"/>
    <lineage>
        <taxon>Bacteria</taxon>
        <taxon>Pseudomonadati</taxon>
        <taxon>Pseudomonadota</taxon>
        <taxon>Alphaproteobacteria</taxon>
        <taxon>Hyphomicrobiales</taxon>
        <taxon>Stappiaceae</taxon>
        <taxon>Roseibium</taxon>
    </lineage>
</organism>
<accession>A0A0M6ZBX7</accession>
<dbReference type="AlphaFoldDB" id="A0A0M6ZBX7"/>
<protein>
    <submittedName>
        <fullName evidence="1">Uncharacterized protein</fullName>
    </submittedName>
</protein>